<keyword evidence="3" id="KW-0378">Hydrolase</keyword>
<dbReference type="GO" id="GO:0004519">
    <property type="term" value="F:endonuclease activity"/>
    <property type="evidence" value="ECO:0007669"/>
    <property type="project" value="UniProtKB-KW"/>
</dbReference>
<evidence type="ECO:0000313" key="6">
    <source>
        <dbReference type="EMBL" id="MPQ54185.1"/>
    </source>
</evidence>
<organism evidence="6 7">
    <name type="scientific">Citrobacter telavivensis</name>
    <dbReference type="NCBI Taxonomy" id="2653932"/>
    <lineage>
        <taxon>Bacteria</taxon>
        <taxon>Pseudomonadati</taxon>
        <taxon>Pseudomonadota</taxon>
        <taxon>Gammaproteobacteria</taxon>
        <taxon>Enterobacterales</taxon>
        <taxon>Enterobacteriaceae</taxon>
        <taxon>Citrobacter</taxon>
    </lineage>
</organism>
<dbReference type="GO" id="GO:0016787">
    <property type="term" value="F:hydrolase activity"/>
    <property type="evidence" value="ECO:0007669"/>
    <property type="project" value="UniProtKB-KW"/>
</dbReference>
<keyword evidence="2" id="KW-0255">Endonuclease</keyword>
<dbReference type="Pfam" id="PF00565">
    <property type="entry name" value="SNase"/>
    <property type="match status" value="1"/>
</dbReference>
<dbReference type="EMBL" id="WHIY01000025">
    <property type="protein sequence ID" value="MPQ54185.1"/>
    <property type="molecule type" value="Genomic_DNA"/>
</dbReference>
<dbReference type="PROSITE" id="PS01284">
    <property type="entry name" value="TNASE_2"/>
    <property type="match status" value="1"/>
</dbReference>
<dbReference type="GO" id="GO:0003676">
    <property type="term" value="F:nucleic acid binding"/>
    <property type="evidence" value="ECO:0007669"/>
    <property type="project" value="InterPro"/>
</dbReference>
<keyword evidence="1" id="KW-0540">Nuclease</keyword>
<feature type="chain" id="PRO_5026835386" evidence="4">
    <location>
        <begin position="22"/>
        <end position="164"/>
    </location>
</feature>
<dbReference type="SUPFAM" id="SSF50199">
    <property type="entry name" value="Staphylococcal nuclease"/>
    <property type="match status" value="1"/>
</dbReference>
<evidence type="ECO:0000313" key="7">
    <source>
        <dbReference type="Proteomes" id="UP000475079"/>
    </source>
</evidence>
<feature type="signal peptide" evidence="4">
    <location>
        <begin position="1"/>
        <end position="21"/>
    </location>
</feature>
<dbReference type="PROSITE" id="PS50830">
    <property type="entry name" value="TNASE_3"/>
    <property type="match status" value="1"/>
</dbReference>
<evidence type="ECO:0000256" key="4">
    <source>
        <dbReference type="SAM" id="SignalP"/>
    </source>
</evidence>
<evidence type="ECO:0000256" key="1">
    <source>
        <dbReference type="ARBA" id="ARBA00022722"/>
    </source>
</evidence>
<keyword evidence="4" id="KW-0732">Signal</keyword>
<sequence length="164" mass="18305">MLKFTKYSSLCLFTAAWFASADIHGHVVRVLDGDTVEVLEPGNRLTRVRLAGIDAPEKSQPFGQRSRQALTALTADKSVHVSGSTQDRYGRLLGTIWSDTTDINAVQVKTGMAWAYRYHDRASVAEYVGLERLARESRSGLWADPSPVEPWRWRTMKKGGQASH</sequence>
<dbReference type="InterPro" id="IPR016071">
    <property type="entry name" value="Staphylococal_nuclease_OB-fold"/>
</dbReference>
<evidence type="ECO:0000256" key="2">
    <source>
        <dbReference type="ARBA" id="ARBA00022759"/>
    </source>
</evidence>
<gene>
    <name evidence="6" type="ORF">GBB84_25185</name>
</gene>
<dbReference type="Gene3D" id="2.40.50.90">
    <property type="match status" value="1"/>
</dbReference>
<comment type="caution">
    <text evidence="6">The sequence shown here is derived from an EMBL/GenBank/DDBJ whole genome shotgun (WGS) entry which is preliminary data.</text>
</comment>
<keyword evidence="7" id="KW-1185">Reference proteome</keyword>
<dbReference type="InterPro" id="IPR002071">
    <property type="entry name" value="Thermonucl_AS"/>
</dbReference>
<protein>
    <submittedName>
        <fullName evidence="6">Chromosome partitioning protein ParB</fullName>
    </submittedName>
</protein>
<evidence type="ECO:0000259" key="5">
    <source>
        <dbReference type="PROSITE" id="PS50830"/>
    </source>
</evidence>
<evidence type="ECO:0000256" key="3">
    <source>
        <dbReference type="ARBA" id="ARBA00022801"/>
    </source>
</evidence>
<proteinExistence type="predicted"/>
<dbReference type="AlphaFoldDB" id="A0A6L5EHP9"/>
<dbReference type="RefSeq" id="WP_048242271.1">
    <property type="nucleotide sequence ID" value="NZ_WHIY01000025.1"/>
</dbReference>
<dbReference type="PANTHER" id="PTHR12302">
    <property type="entry name" value="EBNA2 BINDING PROTEIN P100"/>
    <property type="match status" value="1"/>
</dbReference>
<accession>A0A6L5EHP9</accession>
<dbReference type="SMART" id="SM00318">
    <property type="entry name" value="SNc"/>
    <property type="match status" value="1"/>
</dbReference>
<feature type="domain" description="TNase-like" evidence="5">
    <location>
        <begin position="21"/>
        <end position="144"/>
    </location>
</feature>
<name>A0A6L5EHP9_9ENTR</name>
<dbReference type="Proteomes" id="UP000475079">
    <property type="component" value="Unassembled WGS sequence"/>
</dbReference>
<dbReference type="InterPro" id="IPR035437">
    <property type="entry name" value="SNase_OB-fold_sf"/>
</dbReference>
<dbReference type="PANTHER" id="PTHR12302:SF3">
    <property type="entry name" value="SERINE_THREONINE-PROTEIN KINASE 31"/>
    <property type="match status" value="1"/>
</dbReference>
<reference evidence="6 7" key="1">
    <citation type="submission" date="2019-10" db="EMBL/GenBank/DDBJ databases">
        <title>Characterization of a new Citrobacter species.</title>
        <authorList>
            <person name="Goncalves Ribeiro T."/>
            <person name="Izdebski R."/>
            <person name="Urbanowicz P."/>
            <person name="Carmeli Y."/>
            <person name="Gniadkowski M."/>
            <person name="Peixe L."/>
        </authorList>
    </citation>
    <scope>NUCLEOTIDE SEQUENCE [LARGE SCALE GENOMIC DNA]</scope>
    <source>
        <strain evidence="6 7">NMI7905_11</strain>
    </source>
</reference>
<dbReference type="PROSITE" id="PS01123">
    <property type="entry name" value="TNASE_1"/>
    <property type="match status" value="1"/>
</dbReference>